<reference evidence="3" key="1">
    <citation type="submission" date="2019-04" db="EMBL/GenBank/DDBJ databases">
        <authorList>
            <consortium name="Science for Life Laboratories"/>
        </authorList>
    </citation>
    <scope>NUCLEOTIDE SEQUENCE</scope>
    <source>
        <strain evidence="3">MBLW1</strain>
    </source>
</reference>
<dbReference type="EMBL" id="LR593887">
    <property type="protein sequence ID" value="VTS04516.1"/>
    <property type="molecule type" value="Genomic_DNA"/>
</dbReference>
<dbReference type="InParanoid" id="A0A6C2YQA4"/>
<keyword evidence="3" id="KW-0378">Hydrolase</keyword>
<dbReference type="InterPro" id="IPR052350">
    <property type="entry name" value="Metallo-dep_Lactonases"/>
</dbReference>
<dbReference type="Pfam" id="PF04909">
    <property type="entry name" value="Amidohydro_2"/>
    <property type="match status" value="1"/>
</dbReference>
<dbReference type="Proteomes" id="UP000464378">
    <property type="component" value="Chromosome"/>
</dbReference>
<name>A0A6C2YQA4_9BACT</name>
<dbReference type="KEGG" id="tim:GMBLW1_03860"/>
<dbReference type="PANTHER" id="PTHR43569">
    <property type="entry name" value="AMIDOHYDROLASE"/>
    <property type="match status" value="1"/>
</dbReference>
<dbReference type="PANTHER" id="PTHR43569:SF2">
    <property type="entry name" value="AMIDOHYDROLASE-RELATED DOMAIN-CONTAINING PROTEIN"/>
    <property type="match status" value="1"/>
</dbReference>
<dbReference type="SUPFAM" id="SSF51556">
    <property type="entry name" value="Metallo-dependent hydrolases"/>
    <property type="match status" value="1"/>
</dbReference>
<dbReference type="EMBL" id="LR586016">
    <property type="protein sequence ID" value="VIP03574.1"/>
    <property type="molecule type" value="Genomic_DNA"/>
</dbReference>
<evidence type="ECO:0000259" key="2">
    <source>
        <dbReference type="Pfam" id="PF04909"/>
    </source>
</evidence>
<gene>
    <name evidence="3" type="ORF">GMBLW1_03860</name>
</gene>
<organism evidence="3">
    <name type="scientific">Tuwongella immobilis</name>
    <dbReference type="NCBI Taxonomy" id="692036"/>
    <lineage>
        <taxon>Bacteria</taxon>
        <taxon>Pseudomonadati</taxon>
        <taxon>Planctomycetota</taxon>
        <taxon>Planctomycetia</taxon>
        <taxon>Gemmatales</taxon>
        <taxon>Gemmataceae</taxon>
        <taxon>Tuwongella</taxon>
    </lineage>
</organism>
<dbReference type="GO" id="GO:0016787">
    <property type="term" value="F:hydrolase activity"/>
    <property type="evidence" value="ECO:0007669"/>
    <property type="project" value="UniProtKB-KW"/>
</dbReference>
<evidence type="ECO:0000313" key="3">
    <source>
        <dbReference type="EMBL" id="VIP03574.1"/>
    </source>
</evidence>
<evidence type="ECO:0000313" key="4">
    <source>
        <dbReference type="Proteomes" id="UP000464378"/>
    </source>
</evidence>
<dbReference type="InterPro" id="IPR032466">
    <property type="entry name" value="Metal_Hydrolase"/>
</dbReference>
<evidence type="ECO:0000256" key="1">
    <source>
        <dbReference type="ARBA" id="ARBA00038310"/>
    </source>
</evidence>
<feature type="domain" description="Amidohydrolase-related" evidence="2">
    <location>
        <begin position="42"/>
        <end position="318"/>
    </location>
</feature>
<protein>
    <recommendedName>
        <fullName evidence="2">Amidohydrolase-related domain-containing protein</fullName>
    </recommendedName>
</protein>
<proteinExistence type="inferred from homology"/>
<dbReference type="InterPro" id="IPR006311">
    <property type="entry name" value="TAT_signal"/>
</dbReference>
<comment type="similarity">
    <text evidence="1">Belongs to the metallo-dependent hydrolases superfamily.</text>
</comment>
<dbReference type="PROSITE" id="PS51318">
    <property type="entry name" value="TAT"/>
    <property type="match status" value="1"/>
</dbReference>
<dbReference type="Gene3D" id="3.20.20.140">
    <property type="entry name" value="Metal-dependent hydrolases"/>
    <property type="match status" value="1"/>
</dbReference>
<keyword evidence="4" id="KW-1185">Reference proteome</keyword>
<dbReference type="AlphaFoldDB" id="A0A6C2YQA4"/>
<dbReference type="InterPro" id="IPR006680">
    <property type="entry name" value="Amidohydro-rel"/>
</dbReference>
<dbReference type="RefSeq" id="WP_162658724.1">
    <property type="nucleotide sequence ID" value="NZ_LR593887.1"/>
</dbReference>
<sequence>MQTPESMRTRREFLAALAVGATAASLTGRALAESPADLPVLDAHVHIWNLKQFKLPWLTPDAPFAKDFTPENYRDAIAGTPTKASMYMEVDVAKEQKQAEADYIAKLVESKQSPFIAAIIGGNVVDAGFAKYAAQFKGSPSIKGIREVIHVPEKGPKYCLQPEFIAGVRELGKNGLTFDLCIRAVDMPNVIEMAKACPDTRLILDHCGNPNVQAADNSPWMKNMEQLAKLPNVAVKLSGILYTAKKGEWTPKDLAPIVQHTYHTFGPKRTIFASDWPVCTVGGTYLEWYKAVLEILAKEPIADLKRLLDTNARTWYGIA</sequence>
<accession>A0A6C2YQA4</accession>